<evidence type="ECO:0000256" key="4">
    <source>
        <dbReference type="SAM" id="MobiDB-lite"/>
    </source>
</evidence>
<dbReference type="OrthoDB" id="71302at2759"/>
<keyword evidence="7" id="KW-1185">Reference proteome</keyword>
<feature type="compositionally biased region" description="Polar residues" evidence="4">
    <location>
        <begin position="36"/>
        <end position="50"/>
    </location>
</feature>
<dbReference type="GO" id="GO:0005634">
    <property type="term" value="C:nucleus"/>
    <property type="evidence" value="ECO:0007669"/>
    <property type="project" value="TreeGrafter"/>
</dbReference>
<evidence type="ECO:0000313" key="7">
    <source>
        <dbReference type="Proteomes" id="UP000277580"/>
    </source>
</evidence>
<feature type="compositionally biased region" description="Polar residues" evidence="4">
    <location>
        <begin position="82"/>
        <end position="104"/>
    </location>
</feature>
<dbReference type="InParanoid" id="A0A3N4KAR8"/>
<protein>
    <recommendedName>
        <fullName evidence="5">BHLH domain-containing protein</fullName>
    </recommendedName>
</protein>
<accession>A0A3N4KAR8</accession>
<dbReference type="CDD" id="cd11398">
    <property type="entry name" value="bHLHzip_scCBP1"/>
    <property type="match status" value="1"/>
</dbReference>
<evidence type="ECO:0000256" key="2">
    <source>
        <dbReference type="ARBA" id="ARBA00023242"/>
    </source>
</evidence>
<feature type="compositionally biased region" description="Basic and acidic residues" evidence="4">
    <location>
        <begin position="65"/>
        <end position="76"/>
    </location>
</feature>
<feature type="region of interest" description="Disordered" evidence="4">
    <location>
        <begin position="163"/>
        <end position="247"/>
    </location>
</feature>
<dbReference type="FunCoup" id="A0A3N4KAR8">
    <property type="interactions" value="2654"/>
</dbReference>
<dbReference type="SUPFAM" id="SSF47459">
    <property type="entry name" value="HLH, helix-loop-helix DNA-binding domain"/>
    <property type="match status" value="1"/>
</dbReference>
<dbReference type="SMART" id="SM00353">
    <property type="entry name" value="HLH"/>
    <property type="match status" value="1"/>
</dbReference>
<feature type="compositionally biased region" description="Basic and acidic residues" evidence="4">
    <location>
        <begin position="238"/>
        <end position="247"/>
    </location>
</feature>
<dbReference type="EMBL" id="ML119179">
    <property type="protein sequence ID" value="RPB07607.1"/>
    <property type="molecule type" value="Genomic_DNA"/>
</dbReference>
<keyword evidence="2" id="KW-0539">Nucleus</keyword>
<name>A0A3N4KAR8_9PEZI</name>
<dbReference type="GO" id="GO:0003700">
    <property type="term" value="F:DNA-binding transcription factor activity"/>
    <property type="evidence" value="ECO:0007669"/>
    <property type="project" value="InterPro"/>
</dbReference>
<evidence type="ECO:0000313" key="6">
    <source>
        <dbReference type="EMBL" id="RPB07607.1"/>
    </source>
</evidence>
<keyword evidence="3" id="KW-0175">Coiled coil</keyword>
<dbReference type="PANTHER" id="PTHR47787">
    <property type="entry name" value="CENTROMERE-BINDING PROTEIN 1"/>
    <property type="match status" value="1"/>
</dbReference>
<proteinExistence type="predicted"/>
<dbReference type="PANTHER" id="PTHR47787:SF1">
    <property type="entry name" value="CENTROMERE-BINDING PROTEIN 1"/>
    <property type="match status" value="1"/>
</dbReference>
<reference evidence="6 7" key="1">
    <citation type="journal article" date="2018" name="Nat. Ecol. Evol.">
        <title>Pezizomycetes genomes reveal the molecular basis of ectomycorrhizal truffle lifestyle.</title>
        <authorList>
            <person name="Murat C."/>
            <person name="Payen T."/>
            <person name="Noel B."/>
            <person name="Kuo A."/>
            <person name="Morin E."/>
            <person name="Chen J."/>
            <person name="Kohler A."/>
            <person name="Krizsan K."/>
            <person name="Balestrini R."/>
            <person name="Da Silva C."/>
            <person name="Montanini B."/>
            <person name="Hainaut M."/>
            <person name="Levati E."/>
            <person name="Barry K.W."/>
            <person name="Belfiori B."/>
            <person name="Cichocki N."/>
            <person name="Clum A."/>
            <person name="Dockter R.B."/>
            <person name="Fauchery L."/>
            <person name="Guy J."/>
            <person name="Iotti M."/>
            <person name="Le Tacon F."/>
            <person name="Lindquist E.A."/>
            <person name="Lipzen A."/>
            <person name="Malagnac F."/>
            <person name="Mello A."/>
            <person name="Molinier V."/>
            <person name="Miyauchi S."/>
            <person name="Poulain J."/>
            <person name="Riccioni C."/>
            <person name="Rubini A."/>
            <person name="Sitrit Y."/>
            <person name="Splivallo R."/>
            <person name="Traeger S."/>
            <person name="Wang M."/>
            <person name="Zifcakova L."/>
            <person name="Wipf D."/>
            <person name="Zambonelli A."/>
            <person name="Paolocci F."/>
            <person name="Nowrousian M."/>
            <person name="Ottonello S."/>
            <person name="Baldrian P."/>
            <person name="Spatafora J.W."/>
            <person name="Henrissat B."/>
            <person name="Nagy L.G."/>
            <person name="Aury J.M."/>
            <person name="Wincker P."/>
            <person name="Grigoriev I.V."/>
            <person name="Bonfante P."/>
            <person name="Martin F.M."/>
        </authorList>
    </citation>
    <scope>NUCLEOTIDE SEQUENCE [LARGE SCALE GENOMIC DNA]</scope>
    <source>
        <strain evidence="6 7">CCBAS932</strain>
    </source>
</reference>
<dbReference type="PROSITE" id="PS50888">
    <property type="entry name" value="BHLH"/>
    <property type="match status" value="1"/>
</dbReference>
<dbReference type="InterPro" id="IPR047206">
    <property type="entry name" value="bHLHzip_scCBP1-like"/>
</dbReference>
<evidence type="ECO:0000256" key="1">
    <source>
        <dbReference type="ARBA" id="ARBA00023125"/>
    </source>
</evidence>
<dbReference type="Proteomes" id="UP000277580">
    <property type="component" value="Unassembled WGS sequence"/>
</dbReference>
<feature type="domain" description="BHLH" evidence="5">
    <location>
        <begin position="234"/>
        <end position="282"/>
    </location>
</feature>
<feature type="compositionally biased region" description="Basic and acidic residues" evidence="4">
    <location>
        <begin position="1"/>
        <end position="17"/>
    </location>
</feature>
<dbReference type="Gene3D" id="4.10.280.10">
    <property type="entry name" value="Helix-loop-helix DNA-binding domain"/>
    <property type="match status" value="1"/>
</dbReference>
<dbReference type="InterPro" id="IPR036638">
    <property type="entry name" value="HLH_DNA-bd_sf"/>
</dbReference>
<evidence type="ECO:0000256" key="3">
    <source>
        <dbReference type="SAM" id="Coils"/>
    </source>
</evidence>
<evidence type="ECO:0000259" key="5">
    <source>
        <dbReference type="PROSITE" id="PS50888"/>
    </source>
</evidence>
<dbReference type="InterPro" id="IPR011598">
    <property type="entry name" value="bHLH_dom"/>
</dbReference>
<organism evidence="6 7">
    <name type="scientific">Morchella conica CCBAS932</name>
    <dbReference type="NCBI Taxonomy" id="1392247"/>
    <lineage>
        <taxon>Eukaryota</taxon>
        <taxon>Fungi</taxon>
        <taxon>Dikarya</taxon>
        <taxon>Ascomycota</taxon>
        <taxon>Pezizomycotina</taxon>
        <taxon>Pezizomycetes</taxon>
        <taxon>Pezizales</taxon>
        <taxon>Morchellaceae</taxon>
        <taxon>Morchella</taxon>
    </lineage>
</organism>
<feature type="compositionally biased region" description="Low complexity" evidence="4">
    <location>
        <begin position="210"/>
        <end position="220"/>
    </location>
</feature>
<dbReference type="GO" id="GO:0046983">
    <property type="term" value="F:protein dimerization activity"/>
    <property type="evidence" value="ECO:0007669"/>
    <property type="project" value="InterPro"/>
</dbReference>
<dbReference type="GO" id="GO:0003677">
    <property type="term" value="F:DNA binding"/>
    <property type="evidence" value="ECO:0007669"/>
    <property type="project" value="UniProtKB-KW"/>
</dbReference>
<dbReference type="STRING" id="1392247.A0A3N4KAR8"/>
<gene>
    <name evidence="6" type="ORF">P167DRAFT_555749</name>
</gene>
<sequence length="349" mass="37308">MSMGDQQHDLYHEDQADARQPQQSPPVSHLQDPATGVSTSTSPQHSNASASHKRKRDSIDDSEGRDDGRSLREGSSGRRASFKQSSPNLTNTGSFMPVNTNSKASPAGSPYGFQALSNSQAPITTMNGSTGADAANAALVAAGAMSGMLPQMTVPQPTSMGFAPVDGSGKTGEHNQIENSFGALSPPPVEGHTEGVGGNHNAPGNHSHHGSPPVGSSGNPNPKPQVGTEEWHRVRRDNHKEVERRRRETINEGINELAKIVPGCEKNKGSILQRAVQYIQQLKENEAANIEKWTLEKILTEQAISELSANNEKLQKECERAWREAETWKKSCLQAGVTRDGSAQAGGSS</sequence>
<feature type="region of interest" description="Disordered" evidence="4">
    <location>
        <begin position="1"/>
        <end position="115"/>
    </location>
</feature>
<keyword evidence="1" id="KW-0238">DNA-binding</keyword>
<feature type="coiled-coil region" evidence="3">
    <location>
        <begin position="297"/>
        <end position="324"/>
    </location>
</feature>
<dbReference type="Pfam" id="PF00010">
    <property type="entry name" value="HLH"/>
    <property type="match status" value="1"/>
</dbReference>
<dbReference type="AlphaFoldDB" id="A0A3N4KAR8"/>